<dbReference type="EMBL" id="CAJOBC010007421">
    <property type="protein sequence ID" value="CAF3931778.1"/>
    <property type="molecule type" value="Genomic_DNA"/>
</dbReference>
<gene>
    <name evidence="2" type="ORF">GPM918_LOCUS22036</name>
    <name evidence="3" type="ORF">SRO942_LOCUS22032</name>
</gene>
<feature type="coiled-coil region" evidence="1">
    <location>
        <begin position="771"/>
        <end position="812"/>
    </location>
</feature>
<reference evidence="2" key="1">
    <citation type="submission" date="2021-02" db="EMBL/GenBank/DDBJ databases">
        <authorList>
            <person name="Nowell W R."/>
        </authorList>
    </citation>
    <scope>NUCLEOTIDE SEQUENCE</scope>
</reference>
<dbReference type="OrthoDB" id="10019902at2759"/>
<dbReference type="Proteomes" id="UP000681722">
    <property type="component" value="Unassembled WGS sequence"/>
</dbReference>
<protein>
    <submittedName>
        <fullName evidence="2">Uncharacterized protein</fullName>
    </submittedName>
</protein>
<feature type="coiled-coil region" evidence="1">
    <location>
        <begin position="313"/>
        <end position="382"/>
    </location>
</feature>
<evidence type="ECO:0000256" key="1">
    <source>
        <dbReference type="SAM" id="Coils"/>
    </source>
</evidence>
<name>A0A814U061_9BILA</name>
<dbReference type="Proteomes" id="UP000663829">
    <property type="component" value="Unassembled WGS sequence"/>
</dbReference>
<proteinExistence type="predicted"/>
<organism evidence="2 4">
    <name type="scientific">Didymodactylos carnosus</name>
    <dbReference type="NCBI Taxonomy" id="1234261"/>
    <lineage>
        <taxon>Eukaryota</taxon>
        <taxon>Metazoa</taxon>
        <taxon>Spiralia</taxon>
        <taxon>Gnathifera</taxon>
        <taxon>Rotifera</taxon>
        <taxon>Eurotatoria</taxon>
        <taxon>Bdelloidea</taxon>
        <taxon>Philodinida</taxon>
        <taxon>Philodinidae</taxon>
        <taxon>Didymodactylos</taxon>
    </lineage>
</organism>
<dbReference type="EMBL" id="CAJNOQ010007422">
    <property type="protein sequence ID" value="CAF1168152.1"/>
    <property type="molecule type" value="Genomic_DNA"/>
</dbReference>
<feature type="coiled-coil region" evidence="1">
    <location>
        <begin position="460"/>
        <end position="487"/>
    </location>
</feature>
<keyword evidence="1" id="KW-0175">Coiled coil</keyword>
<accession>A0A814U061</accession>
<dbReference type="AlphaFoldDB" id="A0A814U061"/>
<evidence type="ECO:0000313" key="3">
    <source>
        <dbReference type="EMBL" id="CAF3931778.1"/>
    </source>
</evidence>
<sequence length="818" mass="97509">MALLDDFRSSTKNLDITNFQVNVFQNQLQELQLAVNHIATIEHTDIGIQLKYLQTFLINEIRRLKQDLSQSWSKLEYVTELKELDQIALDSFKQKFYELTKILADVKNRELNTWHLIQILRLNMFRLCYILESMTGSKTTLKLTYDDLRLLINLAQSKKEEQNVTLHFLENEHGELLLKLKEIELSLENFRTLILKIKYDSSEMKRQIENDQIINNQIQEQAARTLTTIVLSTDDARSLLHDYKLVVNKMHSLMKLIYQTQNQIEVYHKSRLIFETQLEKYKHDTANAIVKRMDGEQMIINTQCLMMTQTTKLKQLELTENQLIKQRELLQGRIQLFENDKSCMLKEQQRLLDEIKQLTSKNQSLEENVERSTHQVKDVIRSYRQLLKDQTKQAEVTIHLTKTIDTNEQRLVSTRNEIELWTNQVRQQRQVTKLKELDINSHTKTLHSLNNCVQMTHEELNAQRSEKDQSKTEINKLKNKLQKLVNNEEPLANDVTRYQKNIATCEQQQSNVKLRLKQNIANVVQFKQTITKLTNNLKQNEFVLKQENIHLQRTKVITQQTKDHIKNLETDLKTSSIIYKDFREIYNSACDENNKLKREYSNYLFRLQLLGQRQSKLNSELKLLYNHVALLTYEQTNKDKIIAQLQIDIVILTKYYNQLLTLNYSLKYLLYYKSKLLDSQHNYSQLRHAEKQLESQLKKKNHVHYWRTLMITSPDQYNLLRKFFILKKKLVVKTSKLTKLKVIYDEKQMLCVNLNDIYQRRENIIKKTNSKNNLKMKLTKQKRVRQQLINDMQTHENDLKIFELQLRKCKRDSLKMKS</sequence>
<keyword evidence="4" id="KW-1185">Reference proteome</keyword>
<evidence type="ECO:0000313" key="4">
    <source>
        <dbReference type="Proteomes" id="UP000663829"/>
    </source>
</evidence>
<comment type="caution">
    <text evidence="2">The sequence shown here is derived from an EMBL/GenBank/DDBJ whole genome shotgun (WGS) entry which is preliminary data.</text>
</comment>
<evidence type="ECO:0000313" key="2">
    <source>
        <dbReference type="EMBL" id="CAF1168152.1"/>
    </source>
</evidence>